<accession>A0A8A3S201</accession>
<dbReference type="KEGG" id="maqe:RJ40_01155"/>
<evidence type="ECO:0008006" key="4">
    <source>
        <dbReference type="Google" id="ProtNLM"/>
    </source>
</evidence>
<proteinExistence type="predicted"/>
<keyword evidence="1" id="KW-0472">Membrane</keyword>
<dbReference type="RefSeq" id="WP_265581519.1">
    <property type="nucleotide sequence ID" value="NZ_CP036172.1"/>
</dbReference>
<organism evidence="2 3">
    <name type="scientific">Methanofollis aquaemaris</name>
    <dbReference type="NCBI Taxonomy" id="126734"/>
    <lineage>
        <taxon>Archaea</taxon>
        <taxon>Methanobacteriati</taxon>
        <taxon>Methanobacteriota</taxon>
        <taxon>Stenosarchaea group</taxon>
        <taxon>Methanomicrobia</taxon>
        <taxon>Methanomicrobiales</taxon>
        <taxon>Methanomicrobiaceae</taxon>
        <taxon>Methanofollis</taxon>
    </lineage>
</organism>
<sequence length="287" mass="31158">MEKDEAVSTVIALMLVLGILATVIAIYSATYLPGLKQQSEIEHSHEVADAFVRFGSDIDYVVSHKTTARFSEPFSLGGGEVLLSPVRSSGTVTIEEKNMVKVTVSNQTQTRSATASIVNISYVPSFTTWEPQGYRWEYGFVEVTKDERAVPQSSRYHTRADALEDSDKFLGSFIDVIDSNNGIEITLVNLVPENGSSCITGSGIATLGLNATADSKGVSLTKVTKIVFEDLTSDSMMTEHLDYICNDIRSRIPGATYDPDTHTLEFDPAVNPVSVTLRAVNGEVSVC</sequence>
<dbReference type="AlphaFoldDB" id="A0A8A3S201"/>
<keyword evidence="3" id="KW-1185">Reference proteome</keyword>
<dbReference type="EMBL" id="CP036172">
    <property type="protein sequence ID" value="QSZ66202.1"/>
    <property type="molecule type" value="Genomic_DNA"/>
</dbReference>
<keyword evidence="1" id="KW-0812">Transmembrane</keyword>
<dbReference type="GeneID" id="76422919"/>
<protein>
    <recommendedName>
        <fullName evidence="4">Archaeal Type IV pilin N-terminal domain-containing protein</fullName>
    </recommendedName>
</protein>
<keyword evidence="1" id="KW-1133">Transmembrane helix</keyword>
<evidence type="ECO:0000313" key="3">
    <source>
        <dbReference type="Proteomes" id="UP001042704"/>
    </source>
</evidence>
<reference evidence="2" key="1">
    <citation type="journal article" date="2001" name="Int. J. Syst. Evol. Microbiol.">
        <title>Methanofollis aquaemaris sp. nov., a methanogen isolated from an aquaculture fish pond.</title>
        <authorList>
            <person name="Lai M.C."/>
            <person name="Chen S.C."/>
        </authorList>
    </citation>
    <scope>NUCLEOTIDE SEQUENCE</scope>
    <source>
        <strain evidence="2">N2F9704</strain>
    </source>
</reference>
<evidence type="ECO:0000313" key="2">
    <source>
        <dbReference type="EMBL" id="QSZ66202.1"/>
    </source>
</evidence>
<reference evidence="2" key="2">
    <citation type="submission" date="2019-02" db="EMBL/GenBank/DDBJ databases">
        <authorList>
            <person name="Chen S.-C."/>
            <person name="Chien H.-H."/>
            <person name="Lai M.-C."/>
        </authorList>
    </citation>
    <scope>NUCLEOTIDE SEQUENCE</scope>
    <source>
        <strain evidence="2">N2F9704</strain>
    </source>
</reference>
<dbReference type="Proteomes" id="UP001042704">
    <property type="component" value="Chromosome"/>
</dbReference>
<name>A0A8A3S201_9EURY</name>
<gene>
    <name evidence="2" type="ORF">RJ40_01155</name>
</gene>
<feature type="transmembrane region" description="Helical" evidence="1">
    <location>
        <begin position="6"/>
        <end position="27"/>
    </location>
</feature>
<evidence type="ECO:0000256" key="1">
    <source>
        <dbReference type="SAM" id="Phobius"/>
    </source>
</evidence>